<gene>
    <name evidence="1" type="ORF">ABC974_15890</name>
</gene>
<keyword evidence="2" id="KW-1185">Reference proteome</keyword>
<proteinExistence type="predicted"/>
<evidence type="ECO:0000313" key="1">
    <source>
        <dbReference type="EMBL" id="MEN2791117.1"/>
    </source>
</evidence>
<protein>
    <submittedName>
        <fullName evidence="1">Tryptophan halogenase family protein</fullName>
    </submittedName>
</protein>
<dbReference type="RefSeq" id="WP_343888910.1">
    <property type="nucleotide sequence ID" value="NZ_BAAAEH010000014.1"/>
</dbReference>
<dbReference type="PANTHER" id="PTHR43747">
    <property type="entry name" value="FAD-BINDING PROTEIN"/>
    <property type="match status" value="1"/>
</dbReference>
<name>A0ABU9Y5V4_9SPHN</name>
<dbReference type="Gene3D" id="3.50.50.60">
    <property type="entry name" value="FAD/NAD(P)-binding domain"/>
    <property type="match status" value="1"/>
</dbReference>
<dbReference type="Proteomes" id="UP001419910">
    <property type="component" value="Unassembled WGS sequence"/>
</dbReference>
<dbReference type="SUPFAM" id="SSF51905">
    <property type="entry name" value="FAD/NAD(P)-binding domain"/>
    <property type="match status" value="1"/>
</dbReference>
<dbReference type="InterPro" id="IPR006905">
    <property type="entry name" value="Flavin_halogenase"/>
</dbReference>
<reference evidence="1 2" key="1">
    <citation type="submission" date="2024-05" db="EMBL/GenBank/DDBJ databases">
        <authorList>
            <person name="Liu Q."/>
            <person name="Xin Y.-H."/>
        </authorList>
    </citation>
    <scope>NUCLEOTIDE SEQUENCE [LARGE SCALE GENOMIC DNA]</scope>
    <source>
        <strain evidence="1 2">CGMCC 1.10181</strain>
    </source>
</reference>
<dbReference type="InterPro" id="IPR050816">
    <property type="entry name" value="Flavin-dep_Halogenase_NPB"/>
</dbReference>
<dbReference type="InterPro" id="IPR036188">
    <property type="entry name" value="FAD/NAD-bd_sf"/>
</dbReference>
<dbReference type="Pfam" id="PF04820">
    <property type="entry name" value="Trp_halogenase"/>
    <property type="match status" value="1"/>
</dbReference>
<organism evidence="1 2">
    <name type="scientific">Sphingomonas oligophenolica</name>
    <dbReference type="NCBI Taxonomy" id="301154"/>
    <lineage>
        <taxon>Bacteria</taxon>
        <taxon>Pseudomonadati</taxon>
        <taxon>Pseudomonadota</taxon>
        <taxon>Alphaproteobacteria</taxon>
        <taxon>Sphingomonadales</taxon>
        <taxon>Sphingomonadaceae</taxon>
        <taxon>Sphingomonas</taxon>
    </lineage>
</organism>
<dbReference type="EMBL" id="JBDIME010000014">
    <property type="protein sequence ID" value="MEN2791117.1"/>
    <property type="molecule type" value="Genomic_DNA"/>
</dbReference>
<accession>A0ABU9Y5V4</accession>
<evidence type="ECO:0000313" key="2">
    <source>
        <dbReference type="Proteomes" id="UP001419910"/>
    </source>
</evidence>
<dbReference type="PANTHER" id="PTHR43747:SF4">
    <property type="entry name" value="FLAVIN-DEPENDENT TRYPTOPHAN HALOGENASE"/>
    <property type="match status" value="1"/>
</dbReference>
<comment type="caution">
    <text evidence="1">The sequence shown here is derived from an EMBL/GenBank/DDBJ whole genome shotgun (WGS) entry which is preliminary data.</text>
</comment>
<sequence length="565" mass="63390">MGKPITNITIVGGGTAGWIVAAYLNHRLQWGLTGRKEVRITLIESPTVPTIGVGEATVPTLKGTLRILEISEAEFVMRTNATLKLGIRFDHWQRRADGTPYSYVHPFTGGATVRGRNPGYSFRRYGLPGQDGVQGDDFLDTVSYTRAAMDQAKGPRGLEDPEFSGPLQYAYHLDAALLAGFLKELCIARGVAHVRDDVEGVTRDERGHIASLKLKERGDWPVELVVDCTGFRGLLINEAMDEPFLPMSDYLFNDRAIPIQVQREDRQVIVPATISRAMESGWSWRIPLHSRDGTGYVYSSAFVSDDQALDQFNRVLGDAEKLTSPRVLKMRVGRSRRSWVKNCIAIGPSSGFLEPLESTAIMSIELAARWLLQNFPTNDFEPPLLRQFNRNMERFYDEVRDFLGLHFSLSGRDDTPYWQAVRHDATLSDGLRENLAVWKHVLPSIADARTDTIFSHWSVQSVLFGKGFYDDAALTEVDVVPPDVWRIFWAETRARNRATIGALPDHSALIEAIRRRAVMGESAARTPKGRSFQLSEEAMQEPTRVLYDMAMARRSHLVKAALREG</sequence>